<keyword evidence="4" id="KW-1185">Reference proteome</keyword>
<dbReference type="InterPro" id="IPR057023">
    <property type="entry name" value="PTP-SAK"/>
</dbReference>
<dbReference type="Proteomes" id="UP000561045">
    <property type="component" value="Unassembled WGS sequence"/>
</dbReference>
<dbReference type="RefSeq" id="WP_207064317.1">
    <property type="nucleotide sequence ID" value="NZ_BAABLE010000011.1"/>
</dbReference>
<accession>A0A840BDX6</accession>
<reference evidence="3 4" key="1">
    <citation type="submission" date="2020-08" db="EMBL/GenBank/DDBJ databases">
        <title>Genomic Encyclopedia of Type Strains, Phase IV (KMG-IV): sequencing the most valuable type-strain genomes for metagenomic binning, comparative biology and taxonomic classification.</title>
        <authorList>
            <person name="Goeker M."/>
        </authorList>
    </citation>
    <scope>NUCLEOTIDE SEQUENCE [LARGE SCALE GENOMIC DNA]</scope>
    <source>
        <strain evidence="3 4">DSM 106739</strain>
    </source>
</reference>
<dbReference type="InterPro" id="IPR000387">
    <property type="entry name" value="Tyr_Pase_dom"/>
</dbReference>
<dbReference type="Pfam" id="PF06953">
    <property type="entry name" value="ArsD"/>
    <property type="match status" value="1"/>
</dbReference>
<dbReference type="GO" id="GO:0046685">
    <property type="term" value="P:response to arsenic-containing substance"/>
    <property type="evidence" value="ECO:0007669"/>
    <property type="project" value="InterPro"/>
</dbReference>
<dbReference type="PROSITE" id="PS50056">
    <property type="entry name" value="TYR_PHOSPHATASE_2"/>
    <property type="match status" value="1"/>
</dbReference>
<proteinExistence type="predicted"/>
<dbReference type="GO" id="GO:0016791">
    <property type="term" value="F:phosphatase activity"/>
    <property type="evidence" value="ECO:0007669"/>
    <property type="project" value="UniProtKB-ARBA"/>
</dbReference>
<dbReference type="PROSITE" id="PS00383">
    <property type="entry name" value="TYR_PHOSPHATASE_1"/>
    <property type="match status" value="1"/>
</dbReference>
<keyword evidence="1" id="KW-0378">Hydrolase</keyword>
<comment type="caution">
    <text evidence="3">The sequence shown here is derived from an EMBL/GenBank/DDBJ whole genome shotgun (WGS) entry which is preliminary data.</text>
</comment>
<dbReference type="GO" id="GO:0003677">
    <property type="term" value="F:DNA binding"/>
    <property type="evidence" value="ECO:0007669"/>
    <property type="project" value="InterPro"/>
</dbReference>
<dbReference type="PANTHER" id="PTHR47216:SF4">
    <property type="entry name" value="OS01G0859400 PROTEIN"/>
    <property type="match status" value="1"/>
</dbReference>
<dbReference type="GO" id="GO:0045892">
    <property type="term" value="P:negative regulation of DNA-templated transcription"/>
    <property type="evidence" value="ECO:0007669"/>
    <property type="project" value="InterPro"/>
</dbReference>
<evidence type="ECO:0000313" key="3">
    <source>
        <dbReference type="EMBL" id="MBB4011295.1"/>
    </source>
</evidence>
<name>A0A840BDX6_9RHOO</name>
<gene>
    <name evidence="3" type="ORF">GGR36_000603</name>
</gene>
<sequence>MEKSYQALVADRIYLGAASDVQAMIDNEAVEVVVDLREESTGLAAQAPAVEWQRIPLGDNNAEPQDKLFGDAIQAVVAAYRSGKKVAFHCGGGKGRTGTVAAGVLLELGICPSFAEAEASARSIRPTINIKTEQRAALEALYPQCFEATKGTSMKTLKVYDPALCCSTGVCGTDVDQALVSFSADVAWATAQGASIERFNLAQQPMAFAENAVVKGFLERSGAEALPLILLDGEVALAGRYPNRAELTRWLGLQGEAVAAKPCCSGSRCC</sequence>
<evidence type="ECO:0000259" key="2">
    <source>
        <dbReference type="PROSITE" id="PS50056"/>
    </source>
</evidence>
<dbReference type="NCBIfam" id="NF033727">
    <property type="entry name" value="chaperon_ArsD"/>
    <property type="match status" value="1"/>
</dbReference>
<feature type="domain" description="Tyrosine specific protein phosphatases" evidence="2">
    <location>
        <begin position="67"/>
        <end position="136"/>
    </location>
</feature>
<dbReference type="EMBL" id="JACIET010000001">
    <property type="protein sequence ID" value="MBB4011295.1"/>
    <property type="molecule type" value="Genomic_DNA"/>
</dbReference>
<protein>
    <submittedName>
        <fullName evidence="3">Protein-tyrosine phosphatase</fullName>
    </submittedName>
</protein>
<dbReference type="AlphaFoldDB" id="A0A840BDX6"/>
<organism evidence="3 4">
    <name type="scientific">Niveibacterium umoris</name>
    <dbReference type="NCBI Taxonomy" id="1193620"/>
    <lineage>
        <taxon>Bacteria</taxon>
        <taxon>Pseudomonadati</taxon>
        <taxon>Pseudomonadota</taxon>
        <taxon>Betaproteobacteria</taxon>
        <taxon>Rhodocyclales</taxon>
        <taxon>Rhodocyclaceae</taxon>
        <taxon>Niveibacterium</taxon>
    </lineage>
</organism>
<dbReference type="Gene3D" id="3.90.190.10">
    <property type="entry name" value="Protein tyrosine phosphatase superfamily"/>
    <property type="match status" value="1"/>
</dbReference>
<evidence type="ECO:0000256" key="1">
    <source>
        <dbReference type="ARBA" id="ARBA00022801"/>
    </source>
</evidence>
<dbReference type="Pfam" id="PF22784">
    <property type="entry name" value="PTP-SAK"/>
    <property type="match status" value="1"/>
</dbReference>
<dbReference type="InterPro" id="IPR010712">
    <property type="entry name" value="Arsenical-R_ArsD"/>
</dbReference>
<dbReference type="SUPFAM" id="SSF52799">
    <property type="entry name" value="(Phosphotyrosine protein) phosphatases II"/>
    <property type="match status" value="1"/>
</dbReference>
<dbReference type="InterPro" id="IPR029021">
    <property type="entry name" value="Prot-tyrosine_phosphatase-like"/>
</dbReference>
<evidence type="ECO:0000313" key="4">
    <source>
        <dbReference type="Proteomes" id="UP000561045"/>
    </source>
</evidence>
<dbReference type="PANTHER" id="PTHR47216">
    <property type="match status" value="1"/>
</dbReference>
<dbReference type="Gene3D" id="3.40.30.10">
    <property type="entry name" value="Glutaredoxin"/>
    <property type="match status" value="1"/>
</dbReference>
<dbReference type="InterPro" id="IPR016130">
    <property type="entry name" value="Tyr_Pase_AS"/>
</dbReference>